<dbReference type="EMBL" id="CAJOBI010311921">
    <property type="protein sequence ID" value="CAF5171374.1"/>
    <property type="molecule type" value="Genomic_DNA"/>
</dbReference>
<feature type="region of interest" description="Disordered" evidence="1">
    <location>
        <begin position="205"/>
        <end position="228"/>
    </location>
</feature>
<feature type="compositionally biased region" description="Polar residues" evidence="1">
    <location>
        <begin position="126"/>
        <end position="147"/>
    </location>
</feature>
<protein>
    <submittedName>
        <fullName evidence="2">Uncharacterized protein</fullName>
    </submittedName>
</protein>
<feature type="non-terminal residue" evidence="2">
    <location>
        <position position="1"/>
    </location>
</feature>
<name>A0A8S3GU59_9BILA</name>
<sequence>ESANYFNQQEQINDDNDDDIIYIKTKDELLHSQSQGAKEKRPFLRKRQGLAHFQAPPKRRQACPKTTDTTNNTRNETVKRPSSASSTSSSSRCATTNQRSRANSSSATMMSNRQTSRSSAKPKPTKTINNTNSTKQQTTPISTQSNLLGKVDLDDEDDLLTKYQSRQNPVVHNDNDDEFTSSMNKFNSNIQTMIESKWNAYKTSFQHNEEEQVDDDDDEHLYSTSRQR</sequence>
<feature type="compositionally biased region" description="Polar residues" evidence="1">
    <location>
        <begin position="92"/>
        <end position="119"/>
    </location>
</feature>
<feature type="compositionally biased region" description="Low complexity" evidence="1">
    <location>
        <begin position="66"/>
        <end position="75"/>
    </location>
</feature>
<evidence type="ECO:0000313" key="2">
    <source>
        <dbReference type="EMBL" id="CAF5171374.1"/>
    </source>
</evidence>
<proteinExistence type="predicted"/>
<evidence type="ECO:0000256" key="1">
    <source>
        <dbReference type="SAM" id="MobiDB-lite"/>
    </source>
</evidence>
<feature type="region of interest" description="Disordered" evidence="1">
    <location>
        <begin position="29"/>
        <end position="152"/>
    </location>
</feature>
<reference evidence="2" key="1">
    <citation type="submission" date="2021-02" db="EMBL/GenBank/DDBJ databases">
        <authorList>
            <person name="Nowell W R."/>
        </authorList>
    </citation>
    <scope>NUCLEOTIDE SEQUENCE</scope>
</reference>
<dbReference type="Proteomes" id="UP000676336">
    <property type="component" value="Unassembled WGS sequence"/>
</dbReference>
<accession>A0A8S3GU59</accession>
<feature type="non-terminal residue" evidence="2">
    <location>
        <position position="228"/>
    </location>
</feature>
<evidence type="ECO:0000313" key="3">
    <source>
        <dbReference type="Proteomes" id="UP000676336"/>
    </source>
</evidence>
<organism evidence="2 3">
    <name type="scientific">Rotaria magnacalcarata</name>
    <dbReference type="NCBI Taxonomy" id="392030"/>
    <lineage>
        <taxon>Eukaryota</taxon>
        <taxon>Metazoa</taxon>
        <taxon>Spiralia</taxon>
        <taxon>Gnathifera</taxon>
        <taxon>Rotifera</taxon>
        <taxon>Eurotatoria</taxon>
        <taxon>Bdelloidea</taxon>
        <taxon>Philodinida</taxon>
        <taxon>Philodinidae</taxon>
        <taxon>Rotaria</taxon>
    </lineage>
</organism>
<dbReference type="AlphaFoldDB" id="A0A8S3GU59"/>
<comment type="caution">
    <text evidence="2">The sequence shown here is derived from an EMBL/GenBank/DDBJ whole genome shotgun (WGS) entry which is preliminary data.</text>
</comment>
<feature type="compositionally biased region" description="Low complexity" evidence="1">
    <location>
        <begin position="82"/>
        <end position="91"/>
    </location>
</feature>
<gene>
    <name evidence="2" type="ORF">SMN809_LOCUS65736</name>
</gene>